<dbReference type="Proteomes" id="UP000294545">
    <property type="component" value="Unassembled WGS sequence"/>
</dbReference>
<dbReference type="InterPro" id="IPR012347">
    <property type="entry name" value="Ferritin-like"/>
</dbReference>
<comment type="caution">
    <text evidence="1">The sequence shown here is derived from an EMBL/GenBank/DDBJ whole genome shotgun (WGS) entry which is preliminary data.</text>
</comment>
<dbReference type="EMBL" id="SMGQ01000014">
    <property type="protein sequence ID" value="TCK92464.1"/>
    <property type="molecule type" value="Genomic_DNA"/>
</dbReference>
<proteinExistence type="predicted"/>
<dbReference type="OrthoDB" id="1935723at2"/>
<accession>A0A4R1MMF6</accession>
<protein>
    <submittedName>
        <fullName evidence="1">Rubrerythrin</fullName>
    </submittedName>
</protein>
<evidence type="ECO:0000313" key="2">
    <source>
        <dbReference type="Proteomes" id="UP000294545"/>
    </source>
</evidence>
<organism evidence="1 2">
    <name type="scientific">Natranaerovirga hydrolytica</name>
    <dbReference type="NCBI Taxonomy" id="680378"/>
    <lineage>
        <taxon>Bacteria</taxon>
        <taxon>Bacillati</taxon>
        <taxon>Bacillota</taxon>
        <taxon>Clostridia</taxon>
        <taxon>Lachnospirales</taxon>
        <taxon>Natranaerovirgaceae</taxon>
        <taxon>Natranaerovirga</taxon>
    </lineage>
</organism>
<dbReference type="AlphaFoldDB" id="A0A4R1MMF6"/>
<sequence>MNELLVLLLEKLMYLEDSFSKLYESISNTKDIKDPYLKNTAKVLMREEQRHSTTYKNLITELKNDDLKINTNIIEQAEYNIIMLKRSMNILSLKDSKELITLAIDFENKNIYILEEILLILKEDQENNNEKTIKIFESLLKEEQNHLKNLNMFLK</sequence>
<dbReference type="InterPro" id="IPR009078">
    <property type="entry name" value="Ferritin-like_SF"/>
</dbReference>
<keyword evidence="2" id="KW-1185">Reference proteome</keyword>
<dbReference type="SUPFAM" id="SSF47240">
    <property type="entry name" value="Ferritin-like"/>
    <property type="match status" value="1"/>
</dbReference>
<dbReference type="Gene3D" id="1.20.1260.10">
    <property type="match status" value="1"/>
</dbReference>
<gene>
    <name evidence="1" type="ORF">EDC19_2199</name>
</gene>
<reference evidence="1 2" key="1">
    <citation type="submission" date="2019-03" db="EMBL/GenBank/DDBJ databases">
        <title>Genomic Encyclopedia of Type Strains, Phase IV (KMG-IV): sequencing the most valuable type-strain genomes for metagenomic binning, comparative biology and taxonomic classification.</title>
        <authorList>
            <person name="Goeker M."/>
        </authorList>
    </citation>
    <scope>NUCLEOTIDE SEQUENCE [LARGE SCALE GENOMIC DNA]</scope>
    <source>
        <strain evidence="1 2">DSM 24176</strain>
    </source>
</reference>
<evidence type="ECO:0000313" key="1">
    <source>
        <dbReference type="EMBL" id="TCK92464.1"/>
    </source>
</evidence>
<dbReference type="RefSeq" id="WP_132282896.1">
    <property type="nucleotide sequence ID" value="NZ_SMGQ01000014.1"/>
</dbReference>
<name>A0A4R1MMF6_9FIRM</name>